<dbReference type="CDD" id="cd18623">
    <property type="entry name" value="GH32_ScrB-like"/>
    <property type="match status" value="1"/>
</dbReference>
<evidence type="ECO:0000256" key="3">
    <source>
        <dbReference type="ARBA" id="ARBA00012758"/>
    </source>
</evidence>
<feature type="domain" description="Glycosyl hydrolase family 32 C-terminal" evidence="11">
    <location>
        <begin position="348"/>
        <end position="473"/>
    </location>
</feature>
<dbReference type="SUPFAM" id="SSF49899">
    <property type="entry name" value="Concanavalin A-like lectins/glucanases"/>
    <property type="match status" value="1"/>
</dbReference>
<comment type="similarity">
    <text evidence="2 8">Belongs to the glycosyl hydrolase 32 family.</text>
</comment>
<dbReference type="PANTHER" id="PTHR43101:SF1">
    <property type="entry name" value="BETA-FRUCTOSIDASE"/>
    <property type="match status" value="1"/>
</dbReference>
<evidence type="ECO:0000259" key="10">
    <source>
        <dbReference type="Pfam" id="PF00251"/>
    </source>
</evidence>
<dbReference type="Gene3D" id="2.60.120.560">
    <property type="entry name" value="Exo-inulinase, domain 1"/>
    <property type="match status" value="1"/>
</dbReference>
<comment type="subcellular location">
    <subcellularLocation>
        <location evidence="9">Cytoplasm</location>
    </subcellularLocation>
</comment>
<evidence type="ECO:0000256" key="4">
    <source>
        <dbReference type="ARBA" id="ARBA00019623"/>
    </source>
</evidence>
<dbReference type="STRING" id="1847728.BTM29_12030"/>
<comment type="catalytic activity">
    <reaction evidence="8">
        <text>Hydrolysis of terminal non-reducing beta-D-fructofuranoside residues in beta-D-fructofuranosides.</text>
        <dbReference type="EC" id="3.2.1.26"/>
    </reaction>
</comment>
<evidence type="ECO:0000256" key="1">
    <source>
        <dbReference type="ARBA" id="ARBA00004914"/>
    </source>
</evidence>
<dbReference type="InterPro" id="IPR018053">
    <property type="entry name" value="Glyco_hydro_32_AS"/>
</dbReference>
<dbReference type="InterPro" id="IPR013189">
    <property type="entry name" value="Glyco_hydro_32_C"/>
</dbReference>
<keyword evidence="9" id="KW-0963">Cytoplasm</keyword>
<dbReference type="InterPro" id="IPR013148">
    <property type="entry name" value="Glyco_hydro_32_N"/>
</dbReference>
<dbReference type="NCBIfam" id="TIGR01322">
    <property type="entry name" value="scrB_fam"/>
    <property type="match status" value="1"/>
</dbReference>
<feature type="domain" description="Glycosyl hydrolase family 32 N-terminal" evidence="10">
    <location>
        <begin position="38"/>
        <end position="341"/>
    </location>
</feature>
<evidence type="ECO:0000256" key="7">
    <source>
        <dbReference type="ARBA" id="ARBA00033367"/>
    </source>
</evidence>
<dbReference type="UniPathway" id="UPA00238"/>
<dbReference type="EMBL" id="CP019323">
    <property type="protein sequence ID" value="APX73425.1"/>
    <property type="molecule type" value="Genomic_DNA"/>
</dbReference>
<protein>
    <recommendedName>
        <fullName evidence="4 8">Sucrose-6-phosphate hydrolase</fullName>
        <ecNumber evidence="3 8">3.2.1.26</ecNumber>
    </recommendedName>
    <alternativeName>
        <fullName evidence="7 9">Invertase</fullName>
    </alternativeName>
</protein>
<comment type="function">
    <text evidence="9">Enables the bacterium to metabolize sucrose as a sole carbon source.</text>
</comment>
<accession>A0A1P8Q6F8</accession>
<name>A0A1P8Q6F8_9LACO</name>
<evidence type="ECO:0000259" key="11">
    <source>
        <dbReference type="Pfam" id="PF08244"/>
    </source>
</evidence>
<evidence type="ECO:0000313" key="12">
    <source>
        <dbReference type="EMBL" id="APX73425.1"/>
    </source>
</evidence>
<dbReference type="PROSITE" id="PS00609">
    <property type="entry name" value="GLYCOSYL_HYDROL_F32"/>
    <property type="match status" value="1"/>
</dbReference>
<dbReference type="Proteomes" id="UP000187499">
    <property type="component" value="Chromosome"/>
</dbReference>
<dbReference type="InterPro" id="IPR006232">
    <property type="entry name" value="Suc6P_hydrolase"/>
</dbReference>
<sequence length="477" mass="54723">MTEWTTKLRYLPYNQWPQSQLDDIKYKISKSHWRLGYHIQPTTGLLNDPNGFSYYNNQWHLFYQSFPYGPVHGLKSWDHLTSDDLVHWKDNGIAIYADTKNDSQGAYSGSAIVSDDQLFIVYTGNVRDESWVRHPKQIGAVMNENNEIKKISEPLINEPRAGYTDHFRDPQIIEHDNKFYIILGAQKTDKTGHVLVYEADKVTGPWSFKTELHFTNEEMGYMVECPNLVFINNQPVLIFCPQGISKSILDYHNIYPNAYVIGESFDWDTFTFINPSKLHNLDDGFDVYATQAFNSPDGRALCVSWIGLPEIEYPTDVEGWAHCYSLVKELKINNGKLYQLPVVENKKLELNKFTTDKISAQSKLKINVPANNDATVSIISDRNDQFKITFDSKNGKIVVDRSKFGQNFAQAYGESRLTEVDTNKDITAVLYFDNTVFELFINDGEKVITGRLFPTGTEFFVKSDNADVESIQLDKIN</sequence>
<dbReference type="InterPro" id="IPR013320">
    <property type="entry name" value="ConA-like_dom_sf"/>
</dbReference>
<evidence type="ECO:0000256" key="6">
    <source>
        <dbReference type="ARBA" id="ARBA00023295"/>
    </source>
</evidence>
<evidence type="ECO:0000313" key="13">
    <source>
        <dbReference type="Proteomes" id="UP000187499"/>
    </source>
</evidence>
<dbReference type="GO" id="GO:0005737">
    <property type="term" value="C:cytoplasm"/>
    <property type="evidence" value="ECO:0007669"/>
    <property type="project" value="UniProtKB-SubCell"/>
</dbReference>
<dbReference type="PANTHER" id="PTHR43101">
    <property type="entry name" value="BETA-FRUCTOSIDASE"/>
    <property type="match status" value="1"/>
</dbReference>
<dbReference type="SMART" id="SM00640">
    <property type="entry name" value="Glyco_32"/>
    <property type="match status" value="1"/>
</dbReference>
<dbReference type="SUPFAM" id="SSF75005">
    <property type="entry name" value="Arabinanase/levansucrase/invertase"/>
    <property type="match status" value="1"/>
</dbReference>
<evidence type="ECO:0000256" key="5">
    <source>
        <dbReference type="ARBA" id="ARBA00022801"/>
    </source>
</evidence>
<proteinExistence type="inferred from homology"/>
<dbReference type="GO" id="GO:0005985">
    <property type="term" value="P:sucrose metabolic process"/>
    <property type="evidence" value="ECO:0007669"/>
    <property type="project" value="UniProtKB-UniPathway"/>
</dbReference>
<reference evidence="13" key="1">
    <citation type="submission" date="2016-12" db="EMBL/GenBank/DDBJ databases">
        <authorList>
            <person name="Jung M.Y."/>
            <person name="Lee S.H."/>
        </authorList>
    </citation>
    <scope>NUCLEOTIDE SEQUENCE [LARGE SCALE GENOMIC DNA]</scope>
    <source>
        <strain evidence="13">WiKim39</strain>
    </source>
</reference>
<dbReference type="Pfam" id="PF00251">
    <property type="entry name" value="Glyco_hydro_32N"/>
    <property type="match status" value="1"/>
</dbReference>
<comment type="pathway">
    <text evidence="1 9">Glycan biosynthesis; sucrose metabolism.</text>
</comment>
<evidence type="ECO:0000256" key="9">
    <source>
        <dbReference type="RuleBase" id="RU365015"/>
    </source>
</evidence>
<dbReference type="GO" id="GO:0004564">
    <property type="term" value="F:beta-fructofuranosidase activity"/>
    <property type="evidence" value="ECO:0007669"/>
    <property type="project" value="UniProtKB-EC"/>
</dbReference>
<keyword evidence="13" id="KW-1185">Reference proteome</keyword>
<keyword evidence="6 8" id="KW-0326">Glycosidase</keyword>
<dbReference type="InterPro" id="IPR051214">
    <property type="entry name" value="GH32_Enzymes"/>
</dbReference>
<dbReference type="KEGG" id="lalw:BTM29_12030"/>
<dbReference type="AlphaFoldDB" id="A0A1P8Q6F8"/>
<organism evidence="12 13">
    <name type="scientific">Companilactobacillus allii</name>
    <dbReference type="NCBI Taxonomy" id="1847728"/>
    <lineage>
        <taxon>Bacteria</taxon>
        <taxon>Bacillati</taxon>
        <taxon>Bacillota</taxon>
        <taxon>Bacilli</taxon>
        <taxon>Lactobacillales</taxon>
        <taxon>Lactobacillaceae</taxon>
        <taxon>Companilactobacillus</taxon>
    </lineage>
</organism>
<keyword evidence="9" id="KW-0119">Carbohydrate metabolism</keyword>
<dbReference type="EC" id="3.2.1.26" evidence="3 8"/>
<keyword evidence="5 8" id="KW-0378">Hydrolase</keyword>
<gene>
    <name evidence="12" type="ORF">BTM29_12030</name>
</gene>
<evidence type="ECO:0000256" key="8">
    <source>
        <dbReference type="RuleBase" id="RU362110"/>
    </source>
</evidence>
<dbReference type="Gene3D" id="2.115.10.20">
    <property type="entry name" value="Glycosyl hydrolase domain, family 43"/>
    <property type="match status" value="1"/>
</dbReference>
<evidence type="ECO:0000256" key="2">
    <source>
        <dbReference type="ARBA" id="ARBA00009902"/>
    </source>
</evidence>
<dbReference type="InterPro" id="IPR023296">
    <property type="entry name" value="Glyco_hydro_beta-prop_sf"/>
</dbReference>
<dbReference type="InterPro" id="IPR001362">
    <property type="entry name" value="Glyco_hydro_32"/>
</dbReference>
<dbReference type="Pfam" id="PF08244">
    <property type="entry name" value="Glyco_hydro_32C"/>
    <property type="match status" value="1"/>
</dbReference>